<reference evidence="2 3" key="1">
    <citation type="journal article" date="2021" name="Elife">
        <title>Chloroplast acquisition without the gene transfer in kleptoplastic sea slugs, Plakobranchus ocellatus.</title>
        <authorList>
            <person name="Maeda T."/>
            <person name="Takahashi S."/>
            <person name="Yoshida T."/>
            <person name="Shimamura S."/>
            <person name="Takaki Y."/>
            <person name="Nagai Y."/>
            <person name="Toyoda A."/>
            <person name="Suzuki Y."/>
            <person name="Arimoto A."/>
            <person name="Ishii H."/>
            <person name="Satoh N."/>
            <person name="Nishiyama T."/>
            <person name="Hasebe M."/>
            <person name="Maruyama T."/>
            <person name="Minagawa J."/>
            <person name="Obokata J."/>
            <person name="Shigenobu S."/>
        </authorList>
    </citation>
    <scope>NUCLEOTIDE SEQUENCE [LARGE SCALE GENOMIC DNA]</scope>
</reference>
<feature type="compositionally biased region" description="Basic and acidic residues" evidence="1">
    <location>
        <begin position="1876"/>
        <end position="1886"/>
    </location>
</feature>
<evidence type="ECO:0000256" key="1">
    <source>
        <dbReference type="SAM" id="MobiDB-lite"/>
    </source>
</evidence>
<feature type="region of interest" description="Disordered" evidence="1">
    <location>
        <begin position="130"/>
        <end position="159"/>
    </location>
</feature>
<proteinExistence type="predicted"/>
<dbReference type="EMBL" id="BLXT01004423">
    <property type="protein sequence ID" value="GFO12437.1"/>
    <property type="molecule type" value="Genomic_DNA"/>
</dbReference>
<feature type="region of interest" description="Disordered" evidence="1">
    <location>
        <begin position="1696"/>
        <end position="1723"/>
    </location>
</feature>
<sequence length="2004" mass="219172">MSGCQCHNCADTFPRDHFSSGKESVDCTLVKTEVADDPETRCPSYVSESRKEQYDHSLENKFDINLVKTEAHFSPSDDEVKIIKIVKEEPTEKEIQSKLNQFPKDITESHELESQQFQSERERLNYCKPNQKVRGRGGRLGRGNRSRATRGRKRRNGAKPAYKGFFADVVFTKDHHKPKTLPAPNSSIIANNASGVRIDSVYYTDPKKKSSDNVEAVESSNAKLNSTSYSNVFSLTPSSQSVGPVPGTHKPTVLSSSLALGVNMESAVQNMTNLFHLQPQPIMGGMSTNGIPLGNSAMPIAFSMAQSSVPTINHNSPTIISQSPSIPQLLNHNLGLNQMYPNQIVNFSNGMASANLSSVPIIPHVPGQKMPVLVGNQLMHMDVVLPMGAPLGVGNSFPNTLNLLPNIINPLPACPVSGIATLSQVGPASVTTLSVSTLVTTTNSDVSTGKTKMIYSPAYQETPKPTAKSSRLHGSRIETPEKLRTRGALKGTNEEVNDLRSSGNIEPVSANSEMPQITQHEIQVSKPLVVCTMQSGNMEQMLQRQSNHSSKGLQKRSDKMFNKVDDDKPVQCNEKYNSTKSSECSVGTQGIESSRIHASFLNTDEVKVSKKVDRKELKRPRGRQKRYYKVKRQTVRQLMMKGMSTNVTNNTSSASSVAFAKNIPVISAQSQKNLLGTGVPPNPIYVGPQQLRQPHASFIQQPSFCFPNGAQFNDVAGMVLLSPTDQVNPLRGTFLGSSPQLSTLIGGQNSWIQSIQSCPLPTMVAGPVSLPASISNSNLIFSNPISAPTSVSIPSQFPFLLNSSLPLATQPFNHAHNLNILCSQELTGTASAACDNNQSGVASSDVRDSLKNKKSCTEAKISTKRREPEKTSSSLRSTTSQQPPTSTYLNKRVQQLLNKCKRIRPKYRKGNSMPNEISRMVSETVNSRKIKANLAVTDKPANLFGTNLPESLCVEPTLRNKIWKMSETQYKPVPLLPFKKSTIQSSVSVEACDSTSSGHKSEMPTNTSLTITSVSSLTTSHDLEKTDSGKNGTQFDCNTSLSVLPDVSVSQNSKTKSLRSLRSKATFTTMSSSINSITQLSSMSSSAICKASSTSPFPSKAMMSGIKPISTLSSLYDPATGLLCNINPQNDVIKSKSTLSSLYDPTTGLLSKDSESEHYHLNAMNPQIDSTTKDLGTLATPANLQGPVLFGPLSEKDVVSIMADFSGLNKFGLCVNKDSGCTTISSSCETSKHLLAKQTSTPVPPSSTHLSHSQSKCSSSVVLCSASGISTPSLEANSKHSSATSSILSVPWTSNATAITAISCDSLPLDELSTLASKLPRKEIHASSSIQTTDASIADAPQGESNILHKANELLPFKSSEKPLLKPVLSTSKTLCSHPITIMMPKNSFTSAQIQGTYTITSSSQAFSLSSIVNTVSTPRITERLSTQAHHGSCKYSPSDVKRVTHHANVPGTWPLKHLAPKINLEPSNVKTSSCIPVKCGAVAAGEHTDQCGPLQVLKQRYTYKNKINLSDSCNNKMAFEFEAQKREKRCKGKQNLMPKSHEQHPGLDKLIYAGDQADLHAALRPCNVVITKLKLSEVSSSAVIKCLPESKDKSIEVNMPNISIIPPGKSVHKQPLNTAKSSPLEKDLLLKNKDIGRNKKRNDNKRETSFRLAKRVFKRRRMNVFHTLACKTTAHLNQNARKRCRAKDVLSLPSNLAVSQHKDKEKCSHSQPSRSFEREANKNETINENHFLYHTEFEKKADKELCVTKSDLGSKQTIERYDIVAKGEEHGPSNRPSQQRSANTVYDVKNSGSHSKHESSTEISCNKMNTKRKFGVKTIELEDGNKHAVKVKSSKMVLNIASQDQLENQNDGPEIEEQKNIQISEKNQMASVQNKEAKPGGRPDVDSCPELYYSSESDSDLLPDASDSNDMTPSQRQKLMLRQHREVTMFLVKHAGKFTSSDDTDEHFCNVCRKYKTNGLFKLSNHLKKHITTALRCQICKYEAFNYNDLKNHEMICTFTSSG</sequence>
<feature type="compositionally biased region" description="Basic residues" evidence="1">
    <location>
        <begin position="131"/>
        <end position="157"/>
    </location>
</feature>
<evidence type="ECO:0000313" key="2">
    <source>
        <dbReference type="EMBL" id="GFO12437.1"/>
    </source>
</evidence>
<feature type="region of interest" description="Disordered" evidence="1">
    <location>
        <begin position="838"/>
        <end position="889"/>
    </location>
</feature>
<feature type="region of interest" description="Disordered" evidence="1">
    <location>
        <begin position="1870"/>
        <end position="1890"/>
    </location>
</feature>
<dbReference type="Proteomes" id="UP000735302">
    <property type="component" value="Unassembled WGS sequence"/>
</dbReference>
<feature type="region of interest" description="Disordered" evidence="1">
    <location>
        <begin position="1766"/>
        <end position="1807"/>
    </location>
</feature>
<organism evidence="2 3">
    <name type="scientific">Plakobranchus ocellatus</name>
    <dbReference type="NCBI Taxonomy" id="259542"/>
    <lineage>
        <taxon>Eukaryota</taxon>
        <taxon>Metazoa</taxon>
        <taxon>Spiralia</taxon>
        <taxon>Lophotrochozoa</taxon>
        <taxon>Mollusca</taxon>
        <taxon>Gastropoda</taxon>
        <taxon>Heterobranchia</taxon>
        <taxon>Euthyneura</taxon>
        <taxon>Panpulmonata</taxon>
        <taxon>Sacoglossa</taxon>
        <taxon>Placobranchoidea</taxon>
        <taxon>Plakobranchidae</taxon>
        <taxon>Plakobranchus</taxon>
    </lineage>
</organism>
<feature type="compositionally biased region" description="Polar residues" evidence="1">
    <location>
        <begin position="1775"/>
        <end position="1785"/>
    </location>
</feature>
<feature type="compositionally biased region" description="Low complexity" evidence="1">
    <location>
        <begin position="871"/>
        <end position="887"/>
    </location>
</feature>
<gene>
    <name evidence="2" type="ORF">PoB_003894200</name>
</gene>
<name>A0AAV4AZX6_9GAST</name>
<comment type="caution">
    <text evidence="2">The sequence shown here is derived from an EMBL/GenBank/DDBJ whole genome shotgun (WGS) entry which is preliminary data.</text>
</comment>
<evidence type="ECO:0000313" key="3">
    <source>
        <dbReference type="Proteomes" id="UP000735302"/>
    </source>
</evidence>
<accession>A0AAV4AZX6</accession>
<keyword evidence="3" id="KW-1185">Reference proteome</keyword>
<feature type="compositionally biased region" description="Basic and acidic residues" evidence="1">
    <location>
        <begin position="845"/>
        <end position="857"/>
    </location>
</feature>
<protein>
    <submittedName>
        <fullName evidence="2">Uncharacterized protein</fullName>
    </submittedName>
</protein>